<evidence type="ECO:0000256" key="14">
    <source>
        <dbReference type="HAMAP-Rule" id="MF_00154"/>
    </source>
</evidence>
<comment type="caution">
    <text evidence="15">The sequence shown here is derived from an EMBL/GenBank/DDBJ whole genome shotgun (WGS) entry which is preliminary data.</text>
</comment>
<keyword evidence="6 14" id="KW-0812">Transmembrane</keyword>
<dbReference type="OrthoDB" id="9814417at2"/>
<dbReference type="RefSeq" id="WP_115366598.1">
    <property type="nucleotide sequence ID" value="NZ_QBKA01000002.1"/>
</dbReference>
<dbReference type="NCBIfam" id="NF003349">
    <property type="entry name" value="PRK04375.1-2"/>
    <property type="match status" value="1"/>
</dbReference>
<dbReference type="InterPro" id="IPR006369">
    <property type="entry name" value="Protohaem_IX_farnesylTrfase"/>
</dbReference>
<dbReference type="InterPro" id="IPR044878">
    <property type="entry name" value="UbiA_sf"/>
</dbReference>
<evidence type="ECO:0000256" key="4">
    <source>
        <dbReference type="ARBA" id="ARBA00022475"/>
    </source>
</evidence>
<feature type="transmembrane region" description="Helical" evidence="14">
    <location>
        <begin position="148"/>
        <end position="166"/>
    </location>
</feature>
<name>A0A369Q6D1_9SPHN</name>
<dbReference type="Proteomes" id="UP000253727">
    <property type="component" value="Unassembled WGS sequence"/>
</dbReference>
<comment type="catalytic activity">
    <reaction evidence="13 14">
        <text>heme b + (2E,6E)-farnesyl diphosphate + H2O = Fe(II)-heme o + diphosphate</text>
        <dbReference type="Rhea" id="RHEA:28070"/>
        <dbReference type="ChEBI" id="CHEBI:15377"/>
        <dbReference type="ChEBI" id="CHEBI:33019"/>
        <dbReference type="ChEBI" id="CHEBI:60344"/>
        <dbReference type="ChEBI" id="CHEBI:60530"/>
        <dbReference type="ChEBI" id="CHEBI:175763"/>
        <dbReference type="EC" id="2.5.1.141"/>
    </reaction>
</comment>
<dbReference type="EC" id="2.5.1.141" evidence="3 14"/>
<keyword evidence="7 14" id="KW-1133">Transmembrane helix</keyword>
<feature type="transmembrane region" description="Helical" evidence="14">
    <location>
        <begin position="280"/>
        <end position="302"/>
    </location>
</feature>
<keyword evidence="4 14" id="KW-1003">Cell membrane</keyword>
<dbReference type="AlphaFoldDB" id="A0A369Q6D1"/>
<evidence type="ECO:0000313" key="16">
    <source>
        <dbReference type="Proteomes" id="UP000253727"/>
    </source>
</evidence>
<dbReference type="Pfam" id="PF01040">
    <property type="entry name" value="UbiA"/>
    <property type="match status" value="1"/>
</dbReference>
<evidence type="ECO:0000256" key="3">
    <source>
        <dbReference type="ARBA" id="ARBA00012292"/>
    </source>
</evidence>
<gene>
    <name evidence="15" type="primary">cyoE</name>
    <name evidence="14" type="synonym">ctaB</name>
    <name evidence="15" type="ORF">HME9302_01638</name>
</gene>
<dbReference type="CDD" id="cd13957">
    <property type="entry name" value="PT_UbiA_Cox10"/>
    <property type="match status" value="1"/>
</dbReference>
<keyword evidence="16" id="KW-1185">Reference proteome</keyword>
<feature type="transmembrane region" description="Helical" evidence="14">
    <location>
        <begin position="221"/>
        <end position="238"/>
    </location>
</feature>
<comment type="pathway">
    <text evidence="2 14">Porphyrin-containing compound metabolism; heme O biosynthesis; heme O from protoheme: step 1/1.</text>
</comment>
<evidence type="ECO:0000313" key="15">
    <source>
        <dbReference type="EMBL" id="RDC60431.1"/>
    </source>
</evidence>
<accession>A0A369Q6D1</accession>
<comment type="miscellaneous">
    <text evidence="14">Carbon 2 of the heme B porphyrin ring is defined according to the Fischer nomenclature.</text>
</comment>
<dbReference type="PANTHER" id="PTHR43448:SF7">
    <property type="entry name" value="4-HYDROXYBENZOATE SOLANESYLTRANSFERASE"/>
    <property type="match status" value="1"/>
</dbReference>
<keyword evidence="9 14" id="KW-0472">Membrane</keyword>
<dbReference type="NCBIfam" id="TIGR01473">
    <property type="entry name" value="cyoE_ctaB"/>
    <property type="match status" value="1"/>
</dbReference>
<evidence type="ECO:0000256" key="7">
    <source>
        <dbReference type="ARBA" id="ARBA00022989"/>
    </source>
</evidence>
<feature type="transmembrane region" description="Helical" evidence="14">
    <location>
        <begin position="172"/>
        <end position="196"/>
    </location>
</feature>
<comment type="subcellular location">
    <subcellularLocation>
        <location evidence="1 14">Cell membrane</location>
        <topology evidence="1 14">Multi-pass membrane protein</topology>
    </subcellularLocation>
</comment>
<keyword evidence="8 14" id="KW-0350">Heme biosynthesis</keyword>
<feature type="transmembrane region" description="Helical" evidence="14">
    <location>
        <begin position="113"/>
        <end position="136"/>
    </location>
</feature>
<evidence type="ECO:0000256" key="8">
    <source>
        <dbReference type="ARBA" id="ARBA00023133"/>
    </source>
</evidence>
<dbReference type="EMBL" id="QBKA01000002">
    <property type="protein sequence ID" value="RDC60431.1"/>
    <property type="molecule type" value="Genomic_DNA"/>
</dbReference>
<evidence type="ECO:0000256" key="11">
    <source>
        <dbReference type="ARBA" id="ARBA00040810"/>
    </source>
</evidence>
<evidence type="ECO:0000256" key="12">
    <source>
        <dbReference type="ARBA" id="ARBA00042475"/>
    </source>
</evidence>
<reference evidence="15 16" key="1">
    <citation type="submission" date="2018-04" db="EMBL/GenBank/DDBJ databases">
        <title>Altererythrobacter sp. HME9302 genome sequencing and assembly.</title>
        <authorList>
            <person name="Kang H."/>
            <person name="Kim H."/>
            <person name="Joh K."/>
        </authorList>
    </citation>
    <scope>NUCLEOTIDE SEQUENCE [LARGE SCALE GENOMIC DNA]</scope>
    <source>
        <strain evidence="15 16">HME9302</strain>
    </source>
</reference>
<evidence type="ECO:0000256" key="6">
    <source>
        <dbReference type="ARBA" id="ARBA00022692"/>
    </source>
</evidence>
<sequence>MTATAATNAPTLPADWRDFFALTKPRVMSLVIFTGLCGLLAAPGSINPVIGFTAILCIALGAGGAAALNQWWESDIDAGMKRTAARPIPGGRMVRGDARDFGLLLSGMSVGTMGLAVGWLAAAILAFSIVYYAVIYTMWLKPRTPQNIVIGGGAGAFPPLIGWVAVTGEITAMPVLLFAIIFMWTPPHFWALALFVQSDYAKVGIPMMPVAKGERSTRRQIFIYAALLVPVAAAPWFIGGTGAIYGISAIVLSTAFLALSVPVALRTSTEQDTMKPEKRLFAFSIIYLFALFAVLVADRLILAVPSAGA</sequence>
<comment type="function">
    <text evidence="14">Converts heme B (protoheme IX) to heme O by substitution of the vinyl group on carbon 2 of heme B porphyrin ring with a hydroxyethyl farnesyl side group.</text>
</comment>
<dbReference type="InterPro" id="IPR000537">
    <property type="entry name" value="UbiA_prenyltransferase"/>
</dbReference>
<dbReference type="InterPro" id="IPR030470">
    <property type="entry name" value="UbiA_prenylTrfase_CS"/>
</dbReference>
<evidence type="ECO:0000256" key="10">
    <source>
        <dbReference type="ARBA" id="ARBA00030253"/>
    </source>
</evidence>
<evidence type="ECO:0000256" key="5">
    <source>
        <dbReference type="ARBA" id="ARBA00022679"/>
    </source>
</evidence>
<protein>
    <recommendedName>
        <fullName evidence="11 14">Protoheme IX farnesyltransferase</fullName>
        <ecNumber evidence="3 14">2.5.1.141</ecNumber>
    </recommendedName>
    <alternativeName>
        <fullName evidence="12 14">Heme B farnesyltransferase</fullName>
    </alternativeName>
    <alternativeName>
        <fullName evidence="10 14">Heme O synthase</fullName>
    </alternativeName>
</protein>
<feature type="transmembrane region" description="Helical" evidence="14">
    <location>
        <begin position="244"/>
        <end position="268"/>
    </location>
</feature>
<dbReference type="UniPathway" id="UPA00834">
    <property type="reaction ID" value="UER00712"/>
</dbReference>
<dbReference type="Gene3D" id="1.10.357.140">
    <property type="entry name" value="UbiA prenyltransferase"/>
    <property type="match status" value="1"/>
</dbReference>
<dbReference type="PROSITE" id="PS00943">
    <property type="entry name" value="UBIA"/>
    <property type="match status" value="1"/>
</dbReference>
<evidence type="ECO:0000256" key="9">
    <source>
        <dbReference type="ARBA" id="ARBA00023136"/>
    </source>
</evidence>
<keyword evidence="5 14" id="KW-0808">Transferase</keyword>
<dbReference type="PANTHER" id="PTHR43448">
    <property type="entry name" value="PROTOHEME IX FARNESYLTRANSFERASE, MITOCHONDRIAL"/>
    <property type="match status" value="1"/>
</dbReference>
<dbReference type="HAMAP" id="MF_00154">
    <property type="entry name" value="CyoE_CtaB"/>
    <property type="match status" value="1"/>
</dbReference>
<feature type="transmembrane region" description="Helical" evidence="14">
    <location>
        <begin position="49"/>
        <end position="72"/>
    </location>
</feature>
<feature type="transmembrane region" description="Helical" evidence="14">
    <location>
        <begin position="25"/>
        <end position="42"/>
    </location>
</feature>
<organism evidence="15 16">
    <name type="scientific">Alteripontixanthobacter maritimus</name>
    <dbReference type="NCBI Taxonomy" id="2161824"/>
    <lineage>
        <taxon>Bacteria</taxon>
        <taxon>Pseudomonadati</taxon>
        <taxon>Pseudomonadota</taxon>
        <taxon>Alphaproteobacteria</taxon>
        <taxon>Sphingomonadales</taxon>
        <taxon>Erythrobacteraceae</taxon>
        <taxon>Alteripontixanthobacter</taxon>
    </lineage>
</organism>
<proteinExistence type="inferred from homology"/>
<dbReference type="GO" id="GO:0005886">
    <property type="term" value="C:plasma membrane"/>
    <property type="evidence" value="ECO:0007669"/>
    <property type="project" value="UniProtKB-SubCell"/>
</dbReference>
<evidence type="ECO:0000256" key="2">
    <source>
        <dbReference type="ARBA" id="ARBA00004919"/>
    </source>
</evidence>
<dbReference type="GO" id="GO:0008495">
    <property type="term" value="F:protoheme IX farnesyltransferase activity"/>
    <property type="evidence" value="ECO:0007669"/>
    <property type="project" value="UniProtKB-UniRule"/>
</dbReference>
<evidence type="ECO:0000256" key="1">
    <source>
        <dbReference type="ARBA" id="ARBA00004651"/>
    </source>
</evidence>
<evidence type="ECO:0000256" key="13">
    <source>
        <dbReference type="ARBA" id="ARBA00047690"/>
    </source>
</evidence>
<comment type="similarity">
    <text evidence="14">Belongs to the UbiA prenyltransferase family. Protoheme IX farnesyltransferase subfamily.</text>
</comment>
<dbReference type="GO" id="GO:0048034">
    <property type="term" value="P:heme O biosynthetic process"/>
    <property type="evidence" value="ECO:0007669"/>
    <property type="project" value="UniProtKB-UniRule"/>
</dbReference>